<keyword evidence="3" id="KW-0547">Nucleotide-binding</keyword>
<dbReference type="PANTHER" id="PTHR43820">
    <property type="entry name" value="HIGH-AFFINITY BRANCHED-CHAIN AMINO ACID TRANSPORT ATP-BINDING PROTEIN LIVF"/>
    <property type="match status" value="1"/>
</dbReference>
<dbReference type="PROSITE" id="PS50893">
    <property type="entry name" value="ABC_TRANSPORTER_2"/>
    <property type="match status" value="1"/>
</dbReference>
<evidence type="ECO:0000313" key="7">
    <source>
        <dbReference type="EMBL" id="MBC8430383.1"/>
    </source>
</evidence>
<evidence type="ECO:0000256" key="3">
    <source>
        <dbReference type="ARBA" id="ARBA00022741"/>
    </source>
</evidence>
<feature type="domain" description="ABC transporter" evidence="6">
    <location>
        <begin position="1"/>
        <end position="231"/>
    </location>
</feature>
<evidence type="ECO:0000313" key="8">
    <source>
        <dbReference type="Proteomes" id="UP000605201"/>
    </source>
</evidence>
<name>A0A8J6NXN4_9BACT</name>
<dbReference type="PANTHER" id="PTHR43820:SF4">
    <property type="entry name" value="HIGH-AFFINITY BRANCHED-CHAIN AMINO ACID TRANSPORT ATP-BINDING PROTEIN LIVF"/>
    <property type="match status" value="1"/>
</dbReference>
<dbReference type="InterPro" id="IPR052156">
    <property type="entry name" value="BCAA_Transport_ATP-bd_LivF"/>
</dbReference>
<feature type="non-terminal residue" evidence="7">
    <location>
        <position position="1"/>
    </location>
</feature>
<dbReference type="PROSITE" id="PS00211">
    <property type="entry name" value="ABC_TRANSPORTER_1"/>
    <property type="match status" value="1"/>
</dbReference>
<dbReference type="GO" id="GO:0015658">
    <property type="term" value="F:branched-chain amino acid transmembrane transporter activity"/>
    <property type="evidence" value="ECO:0007669"/>
    <property type="project" value="TreeGrafter"/>
</dbReference>
<dbReference type="SMART" id="SM00382">
    <property type="entry name" value="AAA"/>
    <property type="match status" value="1"/>
</dbReference>
<reference evidence="7 8" key="1">
    <citation type="submission" date="2020-08" db="EMBL/GenBank/DDBJ databases">
        <title>Bridging the membrane lipid divide: bacteria of the FCB group superphylum have the potential to synthesize archaeal ether lipids.</title>
        <authorList>
            <person name="Villanueva L."/>
            <person name="Von Meijenfeldt F.A.B."/>
            <person name="Westbye A.B."/>
            <person name="Yadav S."/>
            <person name="Hopmans E.C."/>
            <person name="Dutilh B.E."/>
            <person name="Sinninghe Damste J.S."/>
        </authorList>
    </citation>
    <scope>NUCLEOTIDE SEQUENCE [LARGE SCALE GENOMIC DNA]</scope>
    <source>
        <strain evidence="7">NIOZ-UU17</strain>
    </source>
</reference>
<sequence>LTICNLNVFYGDVQVLFKVSLTICDGQIVSVVGLNGSGKTTLLKAVAGLLRPVHGTVSFAAKPIQTLPVHEVVRRGLVYVPEGMKVFPHMSVLENLEMGSYTARDKQAKLFPLVFEIFPVLADKRKQQAGTLSGGQKRMLTVARGLMSGARVLLLDDPFLGMAPRDVNRLCNTLRQIRRHGFTLFMAGQHVRRILNVATKAYLIEEGKITLSGSGNQLLGHPHLQESLFGIVAESGVAIP</sequence>
<evidence type="ECO:0000256" key="1">
    <source>
        <dbReference type="ARBA" id="ARBA00005417"/>
    </source>
</evidence>
<evidence type="ECO:0000256" key="2">
    <source>
        <dbReference type="ARBA" id="ARBA00022448"/>
    </source>
</evidence>
<organism evidence="7 8">
    <name type="scientific">Candidatus Desulfatibia vada</name>
    <dbReference type="NCBI Taxonomy" id="2841696"/>
    <lineage>
        <taxon>Bacteria</taxon>
        <taxon>Pseudomonadati</taxon>
        <taxon>Thermodesulfobacteriota</taxon>
        <taxon>Desulfobacteria</taxon>
        <taxon>Desulfobacterales</taxon>
        <taxon>Desulfobacterales incertae sedis</taxon>
        <taxon>Candidatus Desulfatibia</taxon>
    </lineage>
</organism>
<gene>
    <name evidence="7" type="ORF">H8D96_00540</name>
</gene>
<dbReference type="GO" id="GO:0015807">
    <property type="term" value="P:L-amino acid transport"/>
    <property type="evidence" value="ECO:0007669"/>
    <property type="project" value="TreeGrafter"/>
</dbReference>
<evidence type="ECO:0000256" key="5">
    <source>
        <dbReference type="ARBA" id="ARBA00022970"/>
    </source>
</evidence>
<protein>
    <submittedName>
        <fullName evidence="7">ABC transporter ATP-binding protein</fullName>
    </submittedName>
</protein>
<accession>A0A8J6NXN4</accession>
<keyword evidence="4 7" id="KW-0067">ATP-binding</keyword>
<comment type="similarity">
    <text evidence="1">Belongs to the ABC transporter superfamily.</text>
</comment>
<dbReference type="AlphaFoldDB" id="A0A8J6NXN4"/>
<dbReference type="Proteomes" id="UP000605201">
    <property type="component" value="Unassembled WGS sequence"/>
</dbReference>
<dbReference type="SUPFAM" id="SSF52540">
    <property type="entry name" value="P-loop containing nucleoside triphosphate hydrolases"/>
    <property type="match status" value="1"/>
</dbReference>
<dbReference type="Pfam" id="PF00005">
    <property type="entry name" value="ABC_tran"/>
    <property type="match status" value="1"/>
</dbReference>
<dbReference type="InterPro" id="IPR003593">
    <property type="entry name" value="AAA+_ATPase"/>
</dbReference>
<dbReference type="EMBL" id="JACNIG010000032">
    <property type="protein sequence ID" value="MBC8430383.1"/>
    <property type="molecule type" value="Genomic_DNA"/>
</dbReference>
<dbReference type="GO" id="GO:0005524">
    <property type="term" value="F:ATP binding"/>
    <property type="evidence" value="ECO:0007669"/>
    <property type="project" value="UniProtKB-KW"/>
</dbReference>
<evidence type="ECO:0000256" key="4">
    <source>
        <dbReference type="ARBA" id="ARBA00022840"/>
    </source>
</evidence>
<dbReference type="InterPro" id="IPR003439">
    <property type="entry name" value="ABC_transporter-like_ATP-bd"/>
</dbReference>
<dbReference type="InterPro" id="IPR027417">
    <property type="entry name" value="P-loop_NTPase"/>
</dbReference>
<dbReference type="Gene3D" id="3.40.50.300">
    <property type="entry name" value="P-loop containing nucleotide triphosphate hydrolases"/>
    <property type="match status" value="1"/>
</dbReference>
<evidence type="ECO:0000259" key="6">
    <source>
        <dbReference type="PROSITE" id="PS50893"/>
    </source>
</evidence>
<keyword evidence="5" id="KW-0029">Amino-acid transport</keyword>
<keyword evidence="2" id="KW-0813">Transport</keyword>
<proteinExistence type="inferred from homology"/>
<comment type="caution">
    <text evidence="7">The sequence shown here is derived from an EMBL/GenBank/DDBJ whole genome shotgun (WGS) entry which is preliminary data.</text>
</comment>
<dbReference type="GO" id="GO:0016887">
    <property type="term" value="F:ATP hydrolysis activity"/>
    <property type="evidence" value="ECO:0007669"/>
    <property type="project" value="InterPro"/>
</dbReference>
<dbReference type="InterPro" id="IPR017871">
    <property type="entry name" value="ABC_transporter-like_CS"/>
</dbReference>
<dbReference type="CDD" id="cd03224">
    <property type="entry name" value="ABC_TM1139_LivF_branched"/>
    <property type="match status" value="1"/>
</dbReference>